<reference evidence="6 7" key="1">
    <citation type="submission" date="2017-10" db="EMBL/GenBank/DDBJ databases">
        <title>Bacillus sp. nov., a halophilic bacterium isolated from a Keqin Lake.</title>
        <authorList>
            <person name="Wang H."/>
        </authorList>
    </citation>
    <scope>NUCLEOTIDE SEQUENCE [LARGE SCALE GENOMIC DNA]</scope>
    <source>
        <strain evidence="6 7">KQ-12</strain>
    </source>
</reference>
<dbReference type="Gene3D" id="3.40.50.2300">
    <property type="match status" value="1"/>
</dbReference>
<evidence type="ECO:0000256" key="3">
    <source>
        <dbReference type="ARBA" id="ARBA00023163"/>
    </source>
</evidence>
<gene>
    <name evidence="6" type="ORF">CR194_14145</name>
</gene>
<dbReference type="AlphaFoldDB" id="A0A323TDG2"/>
<name>A0A323TDG2_9BACI</name>
<accession>A0A323TDG2</accession>
<dbReference type="EMBL" id="PDOD01000003">
    <property type="protein sequence ID" value="PYZ92790.1"/>
    <property type="molecule type" value="Genomic_DNA"/>
</dbReference>
<organism evidence="6 7">
    <name type="scientific">Salipaludibacillus keqinensis</name>
    <dbReference type="NCBI Taxonomy" id="2045207"/>
    <lineage>
        <taxon>Bacteria</taxon>
        <taxon>Bacillati</taxon>
        <taxon>Bacillota</taxon>
        <taxon>Bacilli</taxon>
        <taxon>Bacillales</taxon>
        <taxon>Bacillaceae</taxon>
    </lineage>
</organism>
<keyword evidence="1" id="KW-0805">Transcription regulation</keyword>
<evidence type="ECO:0000313" key="7">
    <source>
        <dbReference type="Proteomes" id="UP000248214"/>
    </source>
</evidence>
<dbReference type="SUPFAM" id="SSF46894">
    <property type="entry name" value="C-terminal effector domain of the bipartite response regulators"/>
    <property type="match status" value="1"/>
</dbReference>
<comment type="caution">
    <text evidence="6">The sequence shown here is derived from an EMBL/GenBank/DDBJ whole genome shotgun (WGS) entry which is preliminary data.</text>
</comment>
<dbReference type="Pfam" id="PF00196">
    <property type="entry name" value="GerE"/>
    <property type="match status" value="1"/>
</dbReference>
<keyword evidence="2" id="KW-0238">DNA-binding</keyword>
<dbReference type="RefSeq" id="WP_110610338.1">
    <property type="nucleotide sequence ID" value="NZ_PDOD01000003.1"/>
</dbReference>
<feature type="coiled-coil region" evidence="4">
    <location>
        <begin position="148"/>
        <end position="175"/>
    </location>
</feature>
<dbReference type="GO" id="GO:0003677">
    <property type="term" value="F:DNA binding"/>
    <property type="evidence" value="ECO:0007669"/>
    <property type="project" value="UniProtKB-KW"/>
</dbReference>
<dbReference type="GO" id="GO:0006355">
    <property type="term" value="P:regulation of DNA-templated transcription"/>
    <property type="evidence" value="ECO:0007669"/>
    <property type="project" value="InterPro"/>
</dbReference>
<dbReference type="OrthoDB" id="2968476at2"/>
<evidence type="ECO:0000256" key="2">
    <source>
        <dbReference type="ARBA" id="ARBA00023125"/>
    </source>
</evidence>
<evidence type="ECO:0000256" key="4">
    <source>
        <dbReference type="SAM" id="Coils"/>
    </source>
</evidence>
<sequence>MLGNKVSVGRIVVYDNGKVIENDFLHQFSKDENIVHVTKQEYIFGTVDDSDILFFVAVDENIHSIDDIIKIKEKKDCKVLLVNNEDISPSFLSFLHLPIDGLISLSFLRKNLPFVIDTIRSNKIVLDPMLHRSLILEIERKKTNKRPIKKLVLEKDKVEEILKESEQNVLQLLLDGYNNQKIADELYFSTSSVSTTISHLLKKLQVRDRTDATVTAIRRGWVEAVR</sequence>
<dbReference type="InterPro" id="IPR039420">
    <property type="entry name" value="WalR-like"/>
</dbReference>
<dbReference type="PROSITE" id="PS50043">
    <property type="entry name" value="HTH_LUXR_2"/>
    <property type="match status" value="1"/>
</dbReference>
<dbReference type="InterPro" id="IPR000792">
    <property type="entry name" value="Tscrpt_reg_LuxR_C"/>
</dbReference>
<dbReference type="SMART" id="SM00421">
    <property type="entry name" value="HTH_LUXR"/>
    <property type="match status" value="1"/>
</dbReference>
<keyword evidence="7" id="KW-1185">Reference proteome</keyword>
<dbReference type="Proteomes" id="UP000248214">
    <property type="component" value="Unassembled WGS sequence"/>
</dbReference>
<protein>
    <recommendedName>
        <fullName evidence="5">HTH luxR-type domain-containing protein</fullName>
    </recommendedName>
</protein>
<keyword evidence="4" id="KW-0175">Coiled coil</keyword>
<feature type="domain" description="HTH luxR-type" evidence="5">
    <location>
        <begin position="155"/>
        <end position="220"/>
    </location>
</feature>
<proteinExistence type="predicted"/>
<evidence type="ECO:0000256" key="1">
    <source>
        <dbReference type="ARBA" id="ARBA00023015"/>
    </source>
</evidence>
<dbReference type="PANTHER" id="PTHR43214">
    <property type="entry name" value="TWO-COMPONENT RESPONSE REGULATOR"/>
    <property type="match status" value="1"/>
</dbReference>
<evidence type="ECO:0000259" key="5">
    <source>
        <dbReference type="PROSITE" id="PS50043"/>
    </source>
</evidence>
<dbReference type="InterPro" id="IPR016032">
    <property type="entry name" value="Sig_transdc_resp-reg_C-effctor"/>
</dbReference>
<dbReference type="PRINTS" id="PR00038">
    <property type="entry name" value="HTHLUXR"/>
</dbReference>
<evidence type="ECO:0000313" key="6">
    <source>
        <dbReference type="EMBL" id="PYZ92790.1"/>
    </source>
</evidence>
<keyword evidence="3" id="KW-0804">Transcription</keyword>
<dbReference type="PANTHER" id="PTHR43214:SF1">
    <property type="entry name" value="TRANSCRIPTIONAL REGULATORY PROTEIN COMA"/>
    <property type="match status" value="1"/>
</dbReference>